<dbReference type="HOGENOM" id="CLU_3009503_0_0_11"/>
<evidence type="ECO:0000256" key="1">
    <source>
        <dbReference type="SAM" id="MobiDB-lite"/>
    </source>
</evidence>
<reference evidence="2 3" key="1">
    <citation type="journal article" date="2002" name="J. Bacteriol.">
        <title>Whole-genome comparison of Mycobacterium tuberculosis clinical and laboratory strains.</title>
        <authorList>
            <person name="Fleischmann R.D."/>
            <person name="Alland D."/>
            <person name="Eisen J.A."/>
            <person name="Carpenter L."/>
            <person name="White O."/>
            <person name="Peterson J."/>
            <person name="DeBoy R."/>
            <person name="Dodson R."/>
            <person name="Gwinn M."/>
            <person name="Haft D."/>
            <person name="Hickey E."/>
            <person name="Kolonay J.F."/>
            <person name="Nelson W.C."/>
            <person name="Umayam L.A."/>
            <person name="Ermolaeva M."/>
            <person name="Salzberg S.L."/>
            <person name="Delcher A."/>
            <person name="Utterback T."/>
            <person name="Weidman J."/>
            <person name="Khouri H."/>
            <person name="Gill J."/>
            <person name="Mikula A."/>
            <person name="Bishai W."/>
            <person name="Jacobs Jr W.R.Jr."/>
            <person name="Venter J.C."/>
            <person name="Fraser C.M."/>
        </authorList>
    </citation>
    <scope>NUCLEOTIDE SEQUENCE [LARGE SCALE GENOMIC DNA]</scope>
    <source>
        <strain evidence="3">CDC 1551 / Oshkosh</strain>
    </source>
</reference>
<evidence type="ECO:0000313" key="2">
    <source>
        <dbReference type="EMBL" id="AAK47623.1"/>
    </source>
</evidence>
<sequence length="56" mass="5978">MLRNGSSTVVRRAPTANRDAAGGGIKMRRMPLYNGPTTPKPTGTRYGPLIHVTLNG</sequence>
<organism evidence="2 3">
    <name type="scientific">Mycobacterium tuberculosis (strain CDC 1551 / Oshkosh)</name>
    <dbReference type="NCBI Taxonomy" id="83331"/>
    <lineage>
        <taxon>Bacteria</taxon>
        <taxon>Bacillati</taxon>
        <taxon>Actinomycetota</taxon>
        <taxon>Actinomycetes</taxon>
        <taxon>Mycobacteriales</taxon>
        <taxon>Mycobacteriaceae</taxon>
        <taxon>Mycobacterium</taxon>
        <taxon>Mycobacterium tuberculosis complex</taxon>
    </lineage>
</organism>
<name>Q8VJ57_MYCTO</name>
<protein>
    <submittedName>
        <fullName evidence="2">Uncharacterized protein</fullName>
    </submittedName>
</protein>
<proteinExistence type="predicted"/>
<gene>
    <name evidence="2" type="ordered locus">MT3282</name>
</gene>
<dbReference type="KEGG" id="mtc:MT3282"/>
<evidence type="ECO:0000313" key="3">
    <source>
        <dbReference type="Proteomes" id="UP000001020"/>
    </source>
</evidence>
<keyword evidence="3" id="KW-1185">Reference proteome</keyword>
<feature type="region of interest" description="Disordered" evidence="1">
    <location>
        <begin position="1"/>
        <end position="47"/>
    </location>
</feature>
<dbReference type="Proteomes" id="UP000001020">
    <property type="component" value="Chromosome"/>
</dbReference>
<accession>Q8VJ57</accession>
<dbReference type="EMBL" id="AE000516">
    <property type="protein sequence ID" value="AAK47623.1"/>
    <property type="molecule type" value="Genomic_DNA"/>
</dbReference>
<dbReference type="AlphaFoldDB" id="Q8VJ57"/>